<feature type="compositionally biased region" description="Low complexity" evidence="1">
    <location>
        <begin position="325"/>
        <end position="337"/>
    </location>
</feature>
<evidence type="ECO:0000313" key="4">
    <source>
        <dbReference type="Proteomes" id="UP001597479"/>
    </source>
</evidence>
<dbReference type="InterPro" id="IPR003709">
    <property type="entry name" value="VanY-like_core_dom"/>
</dbReference>
<feature type="region of interest" description="Disordered" evidence="1">
    <location>
        <begin position="316"/>
        <end position="502"/>
    </location>
</feature>
<comment type="caution">
    <text evidence="3">The sequence shown here is derived from an EMBL/GenBank/DDBJ whole genome shotgun (WGS) entry which is preliminary data.</text>
</comment>
<evidence type="ECO:0000259" key="2">
    <source>
        <dbReference type="Pfam" id="PF02557"/>
    </source>
</evidence>
<accession>A0ABW5VMJ8</accession>
<sequence>MTVEQPETAPEGISLSQIVAILERAGEQAREQGSDFSPTVAQAAVELDMLYATYTMQLSVSDEKGDGPRVEDVSVGQAVQVSYEQTSVVGSDATRPQASYVTYTELVTAAVRLASMLDAPVPIARVEVHRAQERPGHTTPEPVGPVETWGAPERQRLPLRESLLDAVTLFGGSTAGYANGRIPAVVLCPLEFAPGHMVRCDAAERLTALSDKFEREFGYAIPITDSYRSYAQQVAVASAKPHLAAVPGTSNHGWGLAVDLSDPIAGGASREYVWLRVHGPHYGWDNPSWARLGGAKPEPWHFEFFAAGSVPNRAVEASDVGTWDPAAGPSEPPAAASPRHKPASGPARGDSPTTGARKPTTKPEAGPPSQKPSEPASKPKPKPSDPKPKPSPSDPKPAPSDPKPTPSPSPSPTPSDPKPAPSEPTTPTPRPTPEPSPAPSEPSEPSSPAPSEPSSSPSPTSTPDRDGRTPPTPVPSTSPSVSPTPLSRLARGLDLSADDSEK</sequence>
<feature type="compositionally biased region" description="Low complexity" evidence="1">
    <location>
        <begin position="452"/>
        <end position="462"/>
    </location>
</feature>
<dbReference type="Gene3D" id="3.30.1380.10">
    <property type="match status" value="1"/>
</dbReference>
<organism evidence="3 4">
    <name type="scientific">Promicromonospora vindobonensis</name>
    <dbReference type="NCBI Taxonomy" id="195748"/>
    <lineage>
        <taxon>Bacteria</taxon>
        <taxon>Bacillati</taxon>
        <taxon>Actinomycetota</taxon>
        <taxon>Actinomycetes</taxon>
        <taxon>Micrococcales</taxon>
        <taxon>Promicromonosporaceae</taxon>
        <taxon>Promicromonospora</taxon>
    </lineage>
</organism>
<evidence type="ECO:0000256" key="1">
    <source>
        <dbReference type="SAM" id="MobiDB-lite"/>
    </source>
</evidence>
<dbReference type="SUPFAM" id="SSF55166">
    <property type="entry name" value="Hedgehog/DD-peptidase"/>
    <property type="match status" value="1"/>
</dbReference>
<proteinExistence type="predicted"/>
<dbReference type="Pfam" id="PF02557">
    <property type="entry name" value="VanY"/>
    <property type="match status" value="1"/>
</dbReference>
<protein>
    <submittedName>
        <fullName evidence="3">M15 family metallopeptidase</fullName>
        <ecNumber evidence="3">3.4.-.-</ecNumber>
    </submittedName>
</protein>
<feature type="compositionally biased region" description="Pro residues" evidence="1">
    <location>
        <begin position="389"/>
        <end position="451"/>
    </location>
</feature>
<dbReference type="InterPro" id="IPR009045">
    <property type="entry name" value="Zn_M74/Hedgehog-like"/>
</dbReference>
<dbReference type="Proteomes" id="UP001597479">
    <property type="component" value="Unassembled WGS sequence"/>
</dbReference>
<name>A0ABW5VMJ8_9MICO</name>
<evidence type="ECO:0000313" key="3">
    <source>
        <dbReference type="EMBL" id="MFD2792894.1"/>
    </source>
</evidence>
<dbReference type="CDD" id="cd14814">
    <property type="entry name" value="Peptidase_M15"/>
    <property type="match status" value="1"/>
</dbReference>
<keyword evidence="3" id="KW-0378">Hydrolase</keyword>
<dbReference type="EMBL" id="JBHUOG010000001">
    <property type="protein sequence ID" value="MFD2792894.1"/>
    <property type="molecule type" value="Genomic_DNA"/>
</dbReference>
<dbReference type="PRINTS" id="PR01217">
    <property type="entry name" value="PRICHEXTENSN"/>
</dbReference>
<keyword evidence="4" id="KW-1185">Reference proteome</keyword>
<dbReference type="GO" id="GO:0016787">
    <property type="term" value="F:hydrolase activity"/>
    <property type="evidence" value="ECO:0007669"/>
    <property type="project" value="UniProtKB-KW"/>
</dbReference>
<gene>
    <name evidence="3" type="ORF">ACFS27_04955</name>
</gene>
<dbReference type="RefSeq" id="WP_377180733.1">
    <property type="nucleotide sequence ID" value="NZ_JBHUOG010000001.1"/>
</dbReference>
<reference evidence="4" key="1">
    <citation type="journal article" date="2019" name="Int. J. Syst. Evol. Microbiol.">
        <title>The Global Catalogue of Microorganisms (GCM) 10K type strain sequencing project: providing services to taxonomists for standard genome sequencing and annotation.</title>
        <authorList>
            <consortium name="The Broad Institute Genomics Platform"/>
            <consortium name="The Broad Institute Genome Sequencing Center for Infectious Disease"/>
            <person name="Wu L."/>
            <person name="Ma J."/>
        </authorList>
    </citation>
    <scope>NUCLEOTIDE SEQUENCE [LARGE SCALE GENOMIC DNA]</scope>
    <source>
        <strain evidence="4">CCM 7044</strain>
    </source>
</reference>
<feature type="domain" description="D-alanyl-D-alanine carboxypeptidase-like core" evidence="2">
    <location>
        <begin position="196"/>
        <end position="306"/>
    </location>
</feature>
<dbReference type="EC" id="3.4.-.-" evidence="3"/>